<evidence type="ECO:0000256" key="7">
    <source>
        <dbReference type="ARBA" id="ARBA00023136"/>
    </source>
</evidence>
<dbReference type="EMBL" id="UINC01044777">
    <property type="protein sequence ID" value="SVB50683.1"/>
    <property type="molecule type" value="Genomic_DNA"/>
</dbReference>
<keyword evidence="4" id="KW-1003">Cell membrane</keyword>
<dbReference type="PRINTS" id="PR00783">
    <property type="entry name" value="MINTRINSICP"/>
</dbReference>
<evidence type="ECO:0000313" key="9">
    <source>
        <dbReference type="EMBL" id="SVB50683.1"/>
    </source>
</evidence>
<dbReference type="SUPFAM" id="SSF81338">
    <property type="entry name" value="Aquaporin-like"/>
    <property type="match status" value="1"/>
</dbReference>
<evidence type="ECO:0000256" key="3">
    <source>
        <dbReference type="ARBA" id="ARBA00022448"/>
    </source>
</evidence>
<dbReference type="PANTHER" id="PTHR19139:SF199">
    <property type="entry name" value="MIP17260P"/>
    <property type="match status" value="1"/>
</dbReference>
<dbReference type="InterPro" id="IPR022357">
    <property type="entry name" value="MIP_CS"/>
</dbReference>
<dbReference type="GO" id="GO:0015250">
    <property type="term" value="F:water channel activity"/>
    <property type="evidence" value="ECO:0007669"/>
    <property type="project" value="TreeGrafter"/>
</dbReference>
<feature type="transmembrane region" description="Helical" evidence="8">
    <location>
        <begin position="12"/>
        <end position="32"/>
    </location>
</feature>
<dbReference type="Gene3D" id="1.20.1080.10">
    <property type="entry name" value="Glycerol uptake facilitator protein"/>
    <property type="match status" value="1"/>
</dbReference>
<comment type="subcellular location">
    <subcellularLocation>
        <location evidence="1">Cell membrane</location>
        <topology evidence="1">Multi-pass membrane protein</topology>
    </subcellularLocation>
</comment>
<proteinExistence type="inferred from homology"/>
<keyword evidence="7 8" id="KW-0472">Membrane</keyword>
<evidence type="ECO:0000256" key="6">
    <source>
        <dbReference type="ARBA" id="ARBA00022989"/>
    </source>
</evidence>
<feature type="transmembrane region" description="Helical" evidence="8">
    <location>
        <begin position="79"/>
        <end position="102"/>
    </location>
</feature>
<accession>A0A382ELA8</accession>
<keyword evidence="5 8" id="KW-0812">Transmembrane</keyword>
<dbReference type="PANTHER" id="PTHR19139">
    <property type="entry name" value="AQUAPORIN TRANSPORTER"/>
    <property type="match status" value="1"/>
</dbReference>
<name>A0A382ELA8_9ZZZZ</name>
<evidence type="ECO:0000256" key="2">
    <source>
        <dbReference type="ARBA" id="ARBA00006175"/>
    </source>
</evidence>
<dbReference type="InterPro" id="IPR034294">
    <property type="entry name" value="Aquaporin_transptr"/>
</dbReference>
<evidence type="ECO:0008006" key="10">
    <source>
        <dbReference type="Google" id="ProtNLM"/>
    </source>
</evidence>
<keyword evidence="3" id="KW-0813">Transport</keyword>
<feature type="transmembrane region" description="Helical" evidence="8">
    <location>
        <begin position="138"/>
        <end position="158"/>
    </location>
</feature>
<feature type="transmembrane region" description="Helical" evidence="8">
    <location>
        <begin position="38"/>
        <end position="58"/>
    </location>
</feature>
<dbReference type="InterPro" id="IPR023271">
    <property type="entry name" value="Aquaporin-like"/>
</dbReference>
<feature type="transmembrane region" description="Helical" evidence="8">
    <location>
        <begin position="178"/>
        <end position="196"/>
    </location>
</feature>
<keyword evidence="6 8" id="KW-1133">Transmembrane helix</keyword>
<dbReference type="GO" id="GO:0005886">
    <property type="term" value="C:plasma membrane"/>
    <property type="evidence" value="ECO:0007669"/>
    <property type="project" value="UniProtKB-SubCell"/>
</dbReference>
<dbReference type="Pfam" id="PF00230">
    <property type="entry name" value="MIP"/>
    <property type="match status" value="1"/>
</dbReference>
<evidence type="ECO:0000256" key="4">
    <source>
        <dbReference type="ARBA" id="ARBA00022475"/>
    </source>
</evidence>
<dbReference type="PROSITE" id="PS00221">
    <property type="entry name" value="MIP"/>
    <property type="match status" value="1"/>
</dbReference>
<evidence type="ECO:0000256" key="1">
    <source>
        <dbReference type="ARBA" id="ARBA00004651"/>
    </source>
</evidence>
<dbReference type="InterPro" id="IPR000425">
    <property type="entry name" value="MIP"/>
</dbReference>
<comment type="similarity">
    <text evidence="2">Belongs to the MIP/aquaporin (TC 1.A.8) family.</text>
</comment>
<sequence>MFEDTNTKAVSAEALGTFFLVFIGLTAFGALGGGFGGAFAFGVTLMVLMHIMGPISGCHLNPAVSIGNFMSNKMSQDDAIAYVLGQIGGAFIAAAAIGGTFNFLSGDMAILGQAVVGTTFFVIVLLSTSDPWAVGGTLFVMTAMASGFGAVNPGVLAGGAIEANLLADTAPTAEAASATMYAMVGGVIGAIAGWAVKDNVLD</sequence>
<evidence type="ECO:0000256" key="5">
    <source>
        <dbReference type="ARBA" id="ARBA00022692"/>
    </source>
</evidence>
<organism evidence="9">
    <name type="scientific">marine metagenome</name>
    <dbReference type="NCBI Taxonomy" id="408172"/>
    <lineage>
        <taxon>unclassified sequences</taxon>
        <taxon>metagenomes</taxon>
        <taxon>ecological metagenomes</taxon>
    </lineage>
</organism>
<feature type="transmembrane region" description="Helical" evidence="8">
    <location>
        <begin position="108"/>
        <end position="126"/>
    </location>
</feature>
<gene>
    <name evidence="9" type="ORF">METZ01_LOCUS203537</name>
</gene>
<evidence type="ECO:0000256" key="8">
    <source>
        <dbReference type="SAM" id="Phobius"/>
    </source>
</evidence>
<reference evidence="9" key="1">
    <citation type="submission" date="2018-05" db="EMBL/GenBank/DDBJ databases">
        <authorList>
            <person name="Lanie J.A."/>
            <person name="Ng W.-L."/>
            <person name="Kazmierczak K.M."/>
            <person name="Andrzejewski T.M."/>
            <person name="Davidsen T.M."/>
            <person name="Wayne K.J."/>
            <person name="Tettelin H."/>
            <person name="Glass J.I."/>
            <person name="Rusch D."/>
            <person name="Podicherti R."/>
            <person name="Tsui H.-C.T."/>
            <person name="Winkler M.E."/>
        </authorList>
    </citation>
    <scope>NUCLEOTIDE SEQUENCE</scope>
</reference>
<dbReference type="AlphaFoldDB" id="A0A382ELA8"/>
<protein>
    <recommendedName>
        <fullName evidence="10">Major intrinsic protein</fullName>
    </recommendedName>
</protein>